<organism evidence="4 5">
    <name type="scientific">Chloroflexus aggregans (strain MD-66 / DSM 9485)</name>
    <dbReference type="NCBI Taxonomy" id="326427"/>
    <lineage>
        <taxon>Bacteria</taxon>
        <taxon>Bacillati</taxon>
        <taxon>Chloroflexota</taxon>
        <taxon>Chloroflexia</taxon>
        <taxon>Chloroflexales</taxon>
        <taxon>Chloroflexineae</taxon>
        <taxon>Chloroflexaceae</taxon>
        <taxon>Chloroflexus</taxon>
    </lineage>
</organism>
<dbReference type="EMBL" id="CP001337">
    <property type="protein sequence ID" value="ACL23986.1"/>
    <property type="molecule type" value="Genomic_DNA"/>
</dbReference>
<evidence type="ECO:0000256" key="1">
    <source>
        <dbReference type="ARBA" id="ARBA00022741"/>
    </source>
</evidence>
<dbReference type="HOGENOM" id="CLU_497585_0_0_0"/>
<keyword evidence="1" id="KW-0547">Nucleotide-binding</keyword>
<evidence type="ECO:0000313" key="4">
    <source>
        <dbReference type="EMBL" id="ACL23986.1"/>
    </source>
</evidence>
<dbReference type="RefSeq" id="WP_012616350.1">
    <property type="nucleotide sequence ID" value="NC_011831.1"/>
</dbReference>
<evidence type="ECO:0000313" key="5">
    <source>
        <dbReference type="Proteomes" id="UP000002508"/>
    </source>
</evidence>
<keyword evidence="2" id="KW-0051">Antiviral defense</keyword>
<evidence type="ECO:0000259" key="3">
    <source>
        <dbReference type="Pfam" id="PF22335"/>
    </source>
</evidence>
<reference evidence="4" key="1">
    <citation type="submission" date="2008-12" db="EMBL/GenBank/DDBJ databases">
        <title>Complete sequence of Chloroflexus aggregans DSM 9485.</title>
        <authorList>
            <consortium name="US DOE Joint Genome Institute"/>
            <person name="Lucas S."/>
            <person name="Copeland A."/>
            <person name="Lapidus A."/>
            <person name="Glavina del Rio T."/>
            <person name="Dalin E."/>
            <person name="Tice H."/>
            <person name="Pitluck S."/>
            <person name="Foster B."/>
            <person name="Larimer F."/>
            <person name="Land M."/>
            <person name="Hauser L."/>
            <person name="Kyrpides N."/>
            <person name="Mikhailova N."/>
            <person name="Bryant D."/>
            <person name="Richardson P."/>
        </authorList>
    </citation>
    <scope>NUCLEOTIDE SEQUENCE</scope>
    <source>
        <strain evidence="4">DSM 9485</strain>
    </source>
</reference>
<proteinExistence type="predicted"/>
<dbReference type="eggNOG" id="COG1353">
    <property type="taxonomic scope" value="Bacteria"/>
</dbReference>
<dbReference type="InterPro" id="IPR043128">
    <property type="entry name" value="Rev_trsase/Diguanyl_cyclase"/>
</dbReference>
<dbReference type="OrthoDB" id="442064at2"/>
<dbReference type="GO" id="GO:0051607">
    <property type="term" value="P:defense response to virus"/>
    <property type="evidence" value="ECO:0007669"/>
    <property type="project" value="UniProtKB-KW"/>
</dbReference>
<dbReference type="Pfam" id="PF22335">
    <property type="entry name" value="Cas10-Cmr2_palm2"/>
    <property type="match status" value="1"/>
</dbReference>
<dbReference type="AlphaFoldDB" id="B8G729"/>
<accession>B8G729</accession>
<feature type="domain" description="Cas10/Cmr2 second palm" evidence="3">
    <location>
        <begin position="215"/>
        <end position="355"/>
    </location>
</feature>
<dbReference type="KEGG" id="cag:Cagg_1072"/>
<name>B8G729_CHLAD</name>
<protein>
    <recommendedName>
        <fullName evidence="3">Cas10/Cmr2 second palm domain-containing protein</fullName>
    </recommendedName>
</protein>
<dbReference type="STRING" id="326427.Cagg_1072"/>
<sequence>MPYLLAAEADKIQDFIFRSSRLREVVGASQLLTRFCRSVEDTLAKQYNGQVVVNDGGSFRVIFDDRNDAVAFGADLAERYRLALGGSLTVAEPVAMNSDFRTANDEAGTKLRWAKSHRQGVVAEVHMPYVAFCESCGVGLAERRDRLAGRNDSRHRYLCATCQIKATERDRGLREFLGGVYDPYAKKAAIPAHIEPDWPEDADAIAVFDLSKRNYVAYLVADGNGMGQLFGNCDQGQLQNLSQGLSTVLSESLAVPMIEFRKQVPAQATMMPMLPLILGGDDLFALVPASYALDIARRFCLEWEERMQMLVNKIGLHNVPRPTIAAAVVICKRTYPYALAHRRAEALLEDAKRQSKLLAAKTNGHLSAVNFEVILGNRLAGMAEADGDQVIRRSLRPYWVAEHDLSKDALLRGIDLKHLLAQRYALKDLPRKRLAELRRCFAEVQTDIPVQQRTQNLERWTQHRLEWILERLSAASRSAVVDALAVLGKPKNDGNGAHYWRSITRDNRDVVVHGMLDLLEVWEFAQELSHNPDDYEPQEDEA</sequence>
<dbReference type="InterPro" id="IPR054767">
    <property type="entry name" value="Cas10-Cmr2_palm2"/>
</dbReference>
<keyword evidence="5" id="KW-1185">Reference proteome</keyword>
<gene>
    <name evidence="4" type="ordered locus">Cagg_1072</name>
</gene>
<dbReference type="Proteomes" id="UP000002508">
    <property type="component" value="Chromosome"/>
</dbReference>
<evidence type="ECO:0000256" key="2">
    <source>
        <dbReference type="ARBA" id="ARBA00023118"/>
    </source>
</evidence>
<dbReference type="GO" id="GO:0000166">
    <property type="term" value="F:nucleotide binding"/>
    <property type="evidence" value="ECO:0007669"/>
    <property type="project" value="UniProtKB-KW"/>
</dbReference>
<dbReference type="Gene3D" id="3.30.70.270">
    <property type="match status" value="1"/>
</dbReference>